<dbReference type="Proteomes" id="UP000583387">
    <property type="component" value="Unassembled WGS sequence"/>
</dbReference>
<keyword evidence="1" id="KW-0472">Membrane</keyword>
<gene>
    <name evidence="7" type="primary">hxuB</name>
    <name evidence="7" type="ORF">PSEWESI4_03239</name>
</gene>
<dbReference type="InterPro" id="IPR013686">
    <property type="entry name" value="Polypept-transport_assoc_ShlB"/>
</dbReference>
<keyword evidence="8" id="KW-1185">Reference proteome</keyword>
<evidence type="ECO:0000313" key="7">
    <source>
        <dbReference type="EMBL" id="CAD5108943.1"/>
    </source>
</evidence>
<evidence type="ECO:0000256" key="2">
    <source>
        <dbReference type="ARBA" id="ARBA00022692"/>
    </source>
</evidence>
<dbReference type="PANTHER" id="PTHR34597:SF6">
    <property type="entry name" value="BLR6126 PROTEIN"/>
    <property type="match status" value="1"/>
</dbReference>
<keyword evidence="2" id="KW-0812">Transmembrane</keyword>
<keyword evidence="4" id="KW-0732">Signal</keyword>
<dbReference type="PANTHER" id="PTHR34597">
    <property type="entry name" value="SLR1661 PROTEIN"/>
    <property type="match status" value="1"/>
</dbReference>
<dbReference type="RefSeq" id="WP_187672260.1">
    <property type="nucleotide sequence ID" value="NZ_CAJFCI010000065.1"/>
</dbReference>
<evidence type="ECO:0000259" key="6">
    <source>
        <dbReference type="Pfam" id="PF08479"/>
    </source>
</evidence>
<feature type="signal peptide" evidence="4">
    <location>
        <begin position="1"/>
        <end position="28"/>
    </location>
</feature>
<reference evidence="7 8" key="1">
    <citation type="submission" date="2020-08" db="EMBL/GenBank/DDBJ databases">
        <authorList>
            <person name="Criscuolo A."/>
        </authorList>
    </citation>
    <scope>NUCLEOTIDE SEQUENCE [LARGE SCALE GENOMIC DNA]</scope>
    <source>
        <strain evidence="7">CIP111764</strain>
    </source>
</reference>
<feature type="domain" description="Haemolysin activator HlyB C-terminal" evidence="5">
    <location>
        <begin position="232"/>
        <end position="539"/>
    </location>
</feature>
<name>A0A7U7EQI0_9GAMM</name>
<dbReference type="InterPro" id="IPR005565">
    <property type="entry name" value="Hemolysn_activator_HlyB_C"/>
</dbReference>
<dbReference type="InterPro" id="IPR051544">
    <property type="entry name" value="TPS_OM_transporter"/>
</dbReference>
<dbReference type="AlphaFoldDB" id="A0A7U7EQI0"/>
<evidence type="ECO:0000256" key="4">
    <source>
        <dbReference type="SAM" id="SignalP"/>
    </source>
</evidence>
<dbReference type="GO" id="GO:0046819">
    <property type="term" value="P:protein secretion by the type V secretion system"/>
    <property type="evidence" value="ECO:0007669"/>
    <property type="project" value="TreeGrafter"/>
</dbReference>
<protein>
    <submittedName>
        <fullName evidence="7">Heme/hemopexin transporter protein HuxB</fullName>
    </submittedName>
</protein>
<evidence type="ECO:0000256" key="3">
    <source>
        <dbReference type="ARBA" id="ARBA00023237"/>
    </source>
</evidence>
<dbReference type="GO" id="GO:0008320">
    <property type="term" value="F:protein transmembrane transporter activity"/>
    <property type="evidence" value="ECO:0007669"/>
    <property type="project" value="TreeGrafter"/>
</dbReference>
<dbReference type="GO" id="GO:0098046">
    <property type="term" value="C:type V protein secretion system complex"/>
    <property type="evidence" value="ECO:0007669"/>
    <property type="project" value="TreeGrafter"/>
</dbReference>
<dbReference type="Gene3D" id="3.10.20.310">
    <property type="entry name" value="membrane protein fhac"/>
    <property type="match status" value="1"/>
</dbReference>
<accession>A0A7U7EQI0</accession>
<dbReference type="Gene3D" id="2.40.160.50">
    <property type="entry name" value="membrane protein fhac: a member of the omp85/tpsb transporter family"/>
    <property type="match status" value="1"/>
</dbReference>
<dbReference type="EMBL" id="CAJFCI010000065">
    <property type="protein sequence ID" value="CAD5108943.1"/>
    <property type="molecule type" value="Genomic_DNA"/>
</dbReference>
<evidence type="ECO:0000256" key="1">
    <source>
        <dbReference type="ARBA" id="ARBA00022452"/>
    </source>
</evidence>
<keyword evidence="3" id="KW-0998">Cell outer membrane</keyword>
<dbReference type="Pfam" id="PF03865">
    <property type="entry name" value="ShlB"/>
    <property type="match status" value="1"/>
</dbReference>
<evidence type="ECO:0000259" key="5">
    <source>
        <dbReference type="Pfam" id="PF03865"/>
    </source>
</evidence>
<feature type="domain" description="Polypeptide-transport-associated ShlB-type" evidence="6">
    <location>
        <begin position="87"/>
        <end position="162"/>
    </location>
</feature>
<keyword evidence="1" id="KW-1134">Transmembrane beta strand</keyword>
<organism evidence="7 8">
    <name type="scientific">Zestomonas carbonaria</name>
    <dbReference type="NCBI Taxonomy" id="2762745"/>
    <lineage>
        <taxon>Bacteria</taxon>
        <taxon>Pseudomonadati</taxon>
        <taxon>Pseudomonadota</taxon>
        <taxon>Gammaproteobacteria</taxon>
        <taxon>Pseudomonadales</taxon>
        <taxon>Pseudomonadaceae</taxon>
        <taxon>Zestomonas</taxon>
    </lineage>
</organism>
<sequence>MTSLFRKSLAIAITAVLVGATSPAIVLAAGAQLDPGRVRVPDELGRRTSPSQMPGSLEVEATRIQPDQPLYEEPRLQPPGPTATTPFAVSRITLVGVTVYPPETFRPLLARLEGRKVTLAEVNAVADEITQHYRKDGYLLVRTFAPAQQVNEGRLTLKVIEGRVNDVHIDGPSNKRIDGYAENIRKEAPLKGETLERNLLLMNDLSGYDAHGTLSASPVLEGTDLGVGTELRKWEGFFGFDNRDSRYFGPWQAYGGIGINDPLGLGDHFSLRYGRSIEGDKMEFYEGQYQLPVGDQGTVLEFLGQHNDGRADTFSFLNANSSGDTLAVRVTHPWIRSRAETFKTSAAFTWFNGESEYLDEPDLPPSTDDRIRALRLGASYDFVDDHGGRNLFKAELSQGLDVLGASSEKRLNPSRLEGQTDFTKLQLDAQRIQDLSEVTEGLNLYLAITGQTSFGDPLLSPEQFGVGGSHFGRGYDPSEITGDNGVAGKVELQYNRLHSVNDYQVPTQYYGYWDIGKVWNEQPRYVGSESLASAGFGAHLQVARDMFVSPEVAFPLTRSVSAEEIDGNNGKEPRFYINFLKLF</sequence>
<dbReference type="Pfam" id="PF08479">
    <property type="entry name" value="POTRA_2"/>
    <property type="match status" value="1"/>
</dbReference>
<comment type="caution">
    <text evidence="7">The sequence shown here is derived from an EMBL/GenBank/DDBJ whole genome shotgun (WGS) entry which is preliminary data.</text>
</comment>
<evidence type="ECO:0000313" key="8">
    <source>
        <dbReference type="Proteomes" id="UP000583387"/>
    </source>
</evidence>
<feature type="chain" id="PRO_5030823477" evidence="4">
    <location>
        <begin position="29"/>
        <end position="583"/>
    </location>
</feature>
<proteinExistence type="predicted"/>